<dbReference type="SUPFAM" id="SSF48150">
    <property type="entry name" value="DNA-glycosylase"/>
    <property type="match status" value="1"/>
</dbReference>
<feature type="compositionally biased region" description="Polar residues" evidence="9">
    <location>
        <begin position="17"/>
        <end position="37"/>
    </location>
</feature>
<feature type="compositionally biased region" description="Low complexity" evidence="9">
    <location>
        <begin position="126"/>
        <end position="137"/>
    </location>
</feature>
<organism evidence="11 12">
    <name type="scientific">Patellaria atrata CBS 101060</name>
    <dbReference type="NCBI Taxonomy" id="1346257"/>
    <lineage>
        <taxon>Eukaryota</taxon>
        <taxon>Fungi</taxon>
        <taxon>Dikarya</taxon>
        <taxon>Ascomycota</taxon>
        <taxon>Pezizomycotina</taxon>
        <taxon>Dothideomycetes</taxon>
        <taxon>Dothideomycetes incertae sedis</taxon>
        <taxon>Patellariales</taxon>
        <taxon>Patellariaceae</taxon>
        <taxon>Patellaria</taxon>
    </lineage>
</organism>
<gene>
    <name evidence="8" type="primary">NTH1</name>
    <name evidence="11" type="ORF">M501DRAFT_1017256</name>
</gene>
<evidence type="ECO:0000256" key="8">
    <source>
        <dbReference type="HAMAP-Rule" id="MF_03183"/>
    </source>
</evidence>
<evidence type="ECO:0000256" key="1">
    <source>
        <dbReference type="ARBA" id="ARBA00008343"/>
    </source>
</evidence>
<feature type="compositionally biased region" description="Polar residues" evidence="9">
    <location>
        <begin position="465"/>
        <end position="479"/>
    </location>
</feature>
<dbReference type="GO" id="GO:0000703">
    <property type="term" value="F:oxidized pyrimidine nucleobase lesion DNA N-glycosylase activity"/>
    <property type="evidence" value="ECO:0007669"/>
    <property type="project" value="UniProtKB-UniRule"/>
</dbReference>
<keyword evidence="8" id="KW-0539">Nucleus</keyword>
<dbReference type="GO" id="GO:0006285">
    <property type="term" value="P:base-excision repair, AP site formation"/>
    <property type="evidence" value="ECO:0007669"/>
    <property type="project" value="UniProtKB-UniRule"/>
</dbReference>
<dbReference type="PANTHER" id="PTHR43286">
    <property type="entry name" value="ENDONUCLEASE III-LIKE PROTEIN 1"/>
    <property type="match status" value="1"/>
</dbReference>
<dbReference type="Gene3D" id="1.10.340.30">
    <property type="entry name" value="Hypothetical protein, domain 2"/>
    <property type="match status" value="1"/>
</dbReference>
<comment type="caution">
    <text evidence="8">Lacks conserved residue(s) required for the propagation of feature annotation.</text>
</comment>
<keyword evidence="4 8" id="KW-0234">DNA repair</keyword>
<proteinExistence type="inferred from homology"/>
<dbReference type="Proteomes" id="UP000799429">
    <property type="component" value="Unassembled WGS sequence"/>
</dbReference>
<feature type="region of interest" description="Disordered" evidence="9">
    <location>
        <begin position="410"/>
        <end position="479"/>
    </location>
</feature>
<dbReference type="PANTHER" id="PTHR43286:SF1">
    <property type="entry name" value="ENDONUCLEASE III-LIKE PROTEIN 1"/>
    <property type="match status" value="1"/>
</dbReference>
<dbReference type="GO" id="GO:0140078">
    <property type="term" value="F:class I DNA-(apurinic or apyrimidinic site) endonuclease activity"/>
    <property type="evidence" value="ECO:0007669"/>
    <property type="project" value="UniProtKB-EC"/>
</dbReference>
<dbReference type="Pfam" id="PF00730">
    <property type="entry name" value="HhH-GPD"/>
    <property type="match status" value="1"/>
</dbReference>
<feature type="compositionally biased region" description="Basic and acidic residues" evidence="9">
    <location>
        <begin position="410"/>
        <end position="428"/>
    </location>
</feature>
<dbReference type="InterPro" id="IPR011257">
    <property type="entry name" value="DNA_glycosylase"/>
</dbReference>
<dbReference type="GO" id="GO:0003677">
    <property type="term" value="F:DNA binding"/>
    <property type="evidence" value="ECO:0007669"/>
    <property type="project" value="UniProtKB-UniRule"/>
</dbReference>
<dbReference type="OrthoDB" id="2099276at2759"/>
<dbReference type="InterPro" id="IPR023170">
    <property type="entry name" value="HhH_base_excis_C"/>
</dbReference>
<dbReference type="Gene3D" id="1.10.1670.10">
    <property type="entry name" value="Helix-hairpin-Helix base-excision DNA repair enzymes (C-terminal)"/>
    <property type="match status" value="1"/>
</dbReference>
<feature type="compositionally biased region" description="Basic and acidic residues" evidence="9">
    <location>
        <begin position="47"/>
        <end position="57"/>
    </location>
</feature>
<comment type="catalytic activity">
    <reaction evidence="7 8">
        <text>2'-deoxyribonucleotide-(2'-deoxyribose 5'-phosphate)-2'-deoxyribonucleotide-DNA = a 3'-end 2'-deoxyribonucleotide-(2,3-dehydro-2,3-deoxyribose 5'-phosphate)-DNA + a 5'-end 5'-phospho-2'-deoxyribonucleoside-DNA + H(+)</text>
        <dbReference type="Rhea" id="RHEA:66592"/>
        <dbReference type="Rhea" id="RHEA-COMP:13180"/>
        <dbReference type="Rhea" id="RHEA-COMP:16897"/>
        <dbReference type="Rhea" id="RHEA-COMP:17067"/>
        <dbReference type="ChEBI" id="CHEBI:15378"/>
        <dbReference type="ChEBI" id="CHEBI:136412"/>
        <dbReference type="ChEBI" id="CHEBI:157695"/>
        <dbReference type="ChEBI" id="CHEBI:167181"/>
        <dbReference type="EC" id="4.2.99.18"/>
    </reaction>
</comment>
<comment type="function">
    <text evidence="8">Bifunctional DNA N-glycosylase with associated apurinic/apyrimidinic (AP) lyase function that catalyzes the first step in base excision repair (BER), the primary repair pathway for the repair of oxidative DNA damage. The DNA N-glycosylase activity releases the damaged DNA base from DNA by cleaving the N-glycosidic bond, leaving an AP site. The AP lyase activity cleaves the phosphodiester bond 3' to the AP site by a beta-elimination. Primarily recognizes and repairs oxidative base damage of pyrimidines.</text>
</comment>
<evidence type="ECO:0000256" key="7">
    <source>
        <dbReference type="ARBA" id="ARBA00044632"/>
    </source>
</evidence>
<keyword evidence="3 8" id="KW-0378">Hydrolase</keyword>
<dbReference type="EC" id="3.2.2.-" evidence="8"/>
<name>A0A9P4SAW4_9PEZI</name>
<feature type="region of interest" description="Disordered" evidence="9">
    <location>
        <begin position="1"/>
        <end position="144"/>
    </location>
</feature>
<dbReference type="EMBL" id="MU006097">
    <property type="protein sequence ID" value="KAF2838233.1"/>
    <property type="molecule type" value="Genomic_DNA"/>
</dbReference>
<reference evidence="11" key="1">
    <citation type="journal article" date="2020" name="Stud. Mycol.">
        <title>101 Dothideomycetes genomes: a test case for predicting lifestyles and emergence of pathogens.</title>
        <authorList>
            <person name="Haridas S."/>
            <person name="Albert R."/>
            <person name="Binder M."/>
            <person name="Bloem J."/>
            <person name="Labutti K."/>
            <person name="Salamov A."/>
            <person name="Andreopoulos B."/>
            <person name="Baker S."/>
            <person name="Barry K."/>
            <person name="Bills G."/>
            <person name="Bluhm B."/>
            <person name="Cannon C."/>
            <person name="Castanera R."/>
            <person name="Culley D."/>
            <person name="Daum C."/>
            <person name="Ezra D."/>
            <person name="Gonzalez J."/>
            <person name="Henrissat B."/>
            <person name="Kuo A."/>
            <person name="Liang C."/>
            <person name="Lipzen A."/>
            <person name="Lutzoni F."/>
            <person name="Magnuson J."/>
            <person name="Mondo S."/>
            <person name="Nolan M."/>
            <person name="Ohm R."/>
            <person name="Pangilinan J."/>
            <person name="Park H.-J."/>
            <person name="Ramirez L."/>
            <person name="Alfaro M."/>
            <person name="Sun H."/>
            <person name="Tritt A."/>
            <person name="Yoshinaga Y."/>
            <person name="Zwiers L.-H."/>
            <person name="Turgeon B."/>
            <person name="Goodwin S."/>
            <person name="Spatafora J."/>
            <person name="Crous P."/>
            <person name="Grigoriev I."/>
        </authorList>
    </citation>
    <scope>NUCLEOTIDE SEQUENCE</scope>
    <source>
        <strain evidence="11">CBS 101060</strain>
    </source>
</reference>
<accession>A0A9P4SAW4</accession>
<dbReference type="InterPro" id="IPR003265">
    <property type="entry name" value="HhH-GPD_domain"/>
</dbReference>
<keyword evidence="12" id="KW-1185">Reference proteome</keyword>
<evidence type="ECO:0000256" key="3">
    <source>
        <dbReference type="ARBA" id="ARBA00022801"/>
    </source>
</evidence>
<feature type="domain" description="HhH-GPD" evidence="10">
    <location>
        <begin position="190"/>
        <end position="343"/>
    </location>
</feature>
<keyword evidence="5 8" id="KW-0456">Lyase</keyword>
<dbReference type="EC" id="4.2.99.18" evidence="8"/>
<protein>
    <recommendedName>
        <fullName evidence="8">Endonuclease III homolog</fullName>
        <ecNumber evidence="8">3.2.2.-</ecNumber>
        <ecNumber evidence="8">4.2.99.18</ecNumber>
    </recommendedName>
    <alternativeName>
        <fullName evidence="8">Bifunctional DNA N-glycosylase/DNA-(apurinic or apyrimidinic site) lyase</fullName>
        <shortName evidence="8">DNA glycosylase/AP lyase</shortName>
    </alternativeName>
</protein>
<comment type="similarity">
    <text evidence="1 8">Belongs to the Nth/MutY family.</text>
</comment>
<dbReference type="SMART" id="SM00478">
    <property type="entry name" value="ENDO3c"/>
    <property type="match status" value="1"/>
</dbReference>
<evidence type="ECO:0000256" key="5">
    <source>
        <dbReference type="ARBA" id="ARBA00023239"/>
    </source>
</evidence>
<dbReference type="GO" id="GO:0005634">
    <property type="term" value="C:nucleus"/>
    <property type="evidence" value="ECO:0007669"/>
    <property type="project" value="UniProtKB-SubCell"/>
</dbReference>
<sequence>MRTSRISRDTNKILDVLSTSPRRTRRSQGLSLQSFAHTTRRRSSPTAKKETEIKSEVESENDDSSSELSSPISSIAGKEEEEDEDRKPSSKPTTSQKRKRETDSATPPKKASPLPTSKKLRRAPSKPSKTTNPNATPSSPPPHWEEVYTLISTQRTHTPAPVDTLGCERLALPTSPPQDQHFQHLVSLMLSPQTKDTATATAMRNLHTSLPGGLTIPSILSTPEATLDTLIRAVGFHATKAKNILLTAALLKAHHASTVPKALEPLLALPGVGPKIAHLTLQAAHGIVLGIGVDTHVHRITNRLGWHRPETKTPEETRRRLEAWLPQAKWREINALLVGFGQVVCLPVGRRCGACDVGRAGLCPSAVVEREVKEKKGRGKVRVKGEPEVDVRVEVEEEVTATVGGAVERAVEVKAEEAEEEGSRKGEAETAAPPPLSSGVPDIEDLLSPGSSERSSRARARTQACWKSQRSRGSPKTES</sequence>
<dbReference type="FunFam" id="1.10.340.30:FF:000001">
    <property type="entry name" value="Endonuclease III"/>
    <property type="match status" value="1"/>
</dbReference>
<comment type="subcellular location">
    <subcellularLocation>
        <location evidence="8">Nucleus</location>
    </subcellularLocation>
    <subcellularLocation>
        <location evidence="8">Mitochondrion</location>
    </subcellularLocation>
</comment>
<evidence type="ECO:0000313" key="11">
    <source>
        <dbReference type="EMBL" id="KAF2838233.1"/>
    </source>
</evidence>
<keyword evidence="6 8" id="KW-0326">Glycosidase</keyword>
<dbReference type="HAMAP" id="MF_03183">
    <property type="entry name" value="Endonuclease_III_Nth"/>
    <property type="match status" value="1"/>
</dbReference>
<evidence type="ECO:0000256" key="2">
    <source>
        <dbReference type="ARBA" id="ARBA00022763"/>
    </source>
</evidence>
<evidence type="ECO:0000256" key="4">
    <source>
        <dbReference type="ARBA" id="ARBA00023204"/>
    </source>
</evidence>
<dbReference type="GO" id="GO:0006289">
    <property type="term" value="P:nucleotide-excision repair"/>
    <property type="evidence" value="ECO:0007669"/>
    <property type="project" value="TreeGrafter"/>
</dbReference>
<keyword evidence="2 8" id="KW-0227">DNA damage</keyword>
<evidence type="ECO:0000313" key="12">
    <source>
        <dbReference type="Proteomes" id="UP000799429"/>
    </source>
</evidence>
<comment type="caution">
    <text evidence="11">The sequence shown here is derived from an EMBL/GenBank/DDBJ whole genome shotgun (WGS) entry which is preliminary data.</text>
</comment>
<dbReference type="GO" id="GO:0005739">
    <property type="term" value="C:mitochondrion"/>
    <property type="evidence" value="ECO:0007669"/>
    <property type="project" value="UniProtKB-SubCell"/>
</dbReference>
<dbReference type="InterPro" id="IPR030841">
    <property type="entry name" value="NTH1"/>
</dbReference>
<evidence type="ECO:0000256" key="6">
    <source>
        <dbReference type="ARBA" id="ARBA00023295"/>
    </source>
</evidence>
<dbReference type="CDD" id="cd00056">
    <property type="entry name" value="ENDO3c"/>
    <property type="match status" value="1"/>
</dbReference>
<dbReference type="AlphaFoldDB" id="A0A9P4SAW4"/>
<evidence type="ECO:0000259" key="10">
    <source>
        <dbReference type="SMART" id="SM00478"/>
    </source>
</evidence>
<keyword evidence="8" id="KW-0496">Mitochondrion</keyword>
<feature type="compositionally biased region" description="Basic and acidic residues" evidence="9">
    <location>
        <begin position="1"/>
        <end position="12"/>
    </location>
</feature>
<evidence type="ECO:0000256" key="9">
    <source>
        <dbReference type="SAM" id="MobiDB-lite"/>
    </source>
</evidence>